<accession>A0AAD8HV99</accession>
<comment type="caution">
    <text evidence="2">The sequence shown here is derived from an EMBL/GenBank/DDBJ whole genome shotgun (WGS) entry which is preliminary data.</text>
</comment>
<dbReference type="Proteomes" id="UP001237642">
    <property type="component" value="Unassembled WGS sequence"/>
</dbReference>
<protein>
    <submittedName>
        <fullName evidence="2">ABC transporter F family member 4-like</fullName>
    </submittedName>
</protein>
<evidence type="ECO:0000313" key="3">
    <source>
        <dbReference type="Proteomes" id="UP001237642"/>
    </source>
</evidence>
<name>A0AAD8HV99_9APIA</name>
<feature type="compositionally biased region" description="Basic and acidic residues" evidence="1">
    <location>
        <begin position="18"/>
        <end position="27"/>
    </location>
</feature>
<feature type="compositionally biased region" description="Basic and acidic residues" evidence="1">
    <location>
        <begin position="1"/>
        <end position="11"/>
    </location>
</feature>
<evidence type="ECO:0000256" key="1">
    <source>
        <dbReference type="SAM" id="MobiDB-lite"/>
    </source>
</evidence>
<gene>
    <name evidence="2" type="ORF">POM88_029644</name>
</gene>
<keyword evidence="3" id="KW-1185">Reference proteome</keyword>
<feature type="region of interest" description="Disordered" evidence="1">
    <location>
        <begin position="1"/>
        <end position="27"/>
    </location>
</feature>
<dbReference type="AlphaFoldDB" id="A0AAD8HV99"/>
<feature type="region of interest" description="Disordered" evidence="1">
    <location>
        <begin position="66"/>
        <end position="95"/>
    </location>
</feature>
<reference evidence="2" key="1">
    <citation type="submission" date="2023-02" db="EMBL/GenBank/DDBJ databases">
        <title>Genome of toxic invasive species Heracleum sosnowskyi carries increased number of genes despite the absence of recent whole-genome duplications.</title>
        <authorList>
            <person name="Schelkunov M."/>
            <person name="Shtratnikova V."/>
            <person name="Makarenko M."/>
            <person name="Klepikova A."/>
            <person name="Omelchenko D."/>
            <person name="Novikova G."/>
            <person name="Obukhova E."/>
            <person name="Bogdanov V."/>
            <person name="Penin A."/>
            <person name="Logacheva M."/>
        </authorList>
    </citation>
    <scope>NUCLEOTIDE SEQUENCE</scope>
    <source>
        <strain evidence="2">Hsosn_3</strain>
        <tissue evidence="2">Leaf</tissue>
    </source>
</reference>
<evidence type="ECO:0000313" key="2">
    <source>
        <dbReference type="EMBL" id="KAK1373451.1"/>
    </source>
</evidence>
<proteinExistence type="predicted"/>
<organism evidence="2 3">
    <name type="scientific">Heracleum sosnowskyi</name>
    <dbReference type="NCBI Taxonomy" id="360622"/>
    <lineage>
        <taxon>Eukaryota</taxon>
        <taxon>Viridiplantae</taxon>
        <taxon>Streptophyta</taxon>
        <taxon>Embryophyta</taxon>
        <taxon>Tracheophyta</taxon>
        <taxon>Spermatophyta</taxon>
        <taxon>Magnoliopsida</taxon>
        <taxon>eudicotyledons</taxon>
        <taxon>Gunneridae</taxon>
        <taxon>Pentapetalae</taxon>
        <taxon>asterids</taxon>
        <taxon>campanulids</taxon>
        <taxon>Apiales</taxon>
        <taxon>Apiaceae</taxon>
        <taxon>Apioideae</taxon>
        <taxon>apioid superclade</taxon>
        <taxon>Tordylieae</taxon>
        <taxon>Tordyliinae</taxon>
        <taxon>Heracleum</taxon>
    </lineage>
</organism>
<dbReference type="EMBL" id="JAUIZM010000007">
    <property type="protein sequence ID" value="KAK1373451.1"/>
    <property type="molecule type" value="Genomic_DNA"/>
</dbReference>
<sequence length="146" mass="15853">MGKKKSDDRGANAKAKTNSKEAPKDANKISFSAVLASMDQKPCKLIKASKTALKVSSYVDALDLPPSVEEDNDYALESDVQKHPVRHQKSEGKPLQISVTDKELKKREKKEMLTAQAAGQAKKVALRDDRDAFTVVSGSRAAVLEG</sequence>
<reference evidence="2" key="2">
    <citation type="submission" date="2023-05" db="EMBL/GenBank/DDBJ databases">
        <authorList>
            <person name="Schelkunov M.I."/>
        </authorList>
    </citation>
    <scope>NUCLEOTIDE SEQUENCE</scope>
    <source>
        <strain evidence="2">Hsosn_3</strain>
        <tissue evidence="2">Leaf</tissue>
    </source>
</reference>